<dbReference type="AlphaFoldDB" id="A0A2Z3H1M2"/>
<protein>
    <submittedName>
        <fullName evidence="1">Uncharacterized protein</fullName>
    </submittedName>
</protein>
<keyword evidence="2" id="KW-1185">Reference proteome</keyword>
<sequence length="113" mass="12478">MTLPIGRLIDGDEGRDAVHVAIAPTTAPCELQPGQHVDPRGHPEGPGVVPVGIVDPFLREPVPAGRRFWLFLYPNTVTTLRHEWSHPAYPTNSPAEVNQAIQDYLTQRKRAQA</sequence>
<organism evidence="1 2">
    <name type="scientific">Gemmata obscuriglobus</name>
    <dbReference type="NCBI Taxonomy" id="114"/>
    <lineage>
        <taxon>Bacteria</taxon>
        <taxon>Pseudomonadati</taxon>
        <taxon>Planctomycetota</taxon>
        <taxon>Planctomycetia</taxon>
        <taxon>Gemmatales</taxon>
        <taxon>Gemmataceae</taxon>
        <taxon>Gemmata</taxon>
    </lineage>
</organism>
<accession>A0A2Z3H1M2</accession>
<dbReference type="EMBL" id="CP025958">
    <property type="protein sequence ID" value="AWM40669.1"/>
    <property type="molecule type" value="Genomic_DNA"/>
</dbReference>
<gene>
    <name evidence="1" type="ORF">C1280_29255</name>
</gene>
<dbReference type="RefSeq" id="WP_010050076.1">
    <property type="nucleotide sequence ID" value="NZ_CP025958.1"/>
</dbReference>
<name>A0A2Z3H1M2_9BACT</name>
<dbReference type="KEGG" id="gog:C1280_29255"/>
<proteinExistence type="predicted"/>
<dbReference type="Proteomes" id="UP000245802">
    <property type="component" value="Chromosome"/>
</dbReference>
<dbReference type="OrthoDB" id="8480335at2"/>
<evidence type="ECO:0000313" key="1">
    <source>
        <dbReference type="EMBL" id="AWM40669.1"/>
    </source>
</evidence>
<evidence type="ECO:0000313" key="2">
    <source>
        <dbReference type="Proteomes" id="UP000245802"/>
    </source>
</evidence>
<reference evidence="1 2" key="1">
    <citation type="submission" date="2018-01" db="EMBL/GenBank/DDBJ databases">
        <title>G. obscuriglobus.</title>
        <authorList>
            <person name="Franke J."/>
            <person name="Blomberg W."/>
            <person name="Selmecki A."/>
        </authorList>
    </citation>
    <scope>NUCLEOTIDE SEQUENCE [LARGE SCALE GENOMIC DNA]</scope>
    <source>
        <strain evidence="1 2">DSM 5831</strain>
    </source>
</reference>